<keyword evidence="3 8" id="KW-0812">Transmembrane</keyword>
<dbReference type="EMBL" id="CALNXJ010000019">
    <property type="protein sequence ID" value="CAH3122215.1"/>
    <property type="molecule type" value="Genomic_DNA"/>
</dbReference>
<evidence type="ECO:0000256" key="2">
    <source>
        <dbReference type="ARBA" id="ARBA00022448"/>
    </source>
</evidence>
<dbReference type="SMART" id="SM00327">
    <property type="entry name" value="VWA"/>
    <property type="match status" value="1"/>
</dbReference>
<comment type="caution">
    <text evidence="10">The sequence shown here is derived from an EMBL/GenBank/DDBJ whole genome shotgun (WGS) entry which is preliminary data.</text>
</comment>
<dbReference type="GO" id="GO:0034703">
    <property type="term" value="C:cation channel complex"/>
    <property type="evidence" value="ECO:0007669"/>
    <property type="project" value="TreeGrafter"/>
</dbReference>
<keyword evidence="11" id="KW-1185">Reference proteome</keyword>
<dbReference type="SUPFAM" id="SSF53300">
    <property type="entry name" value="vWA-like"/>
    <property type="match status" value="1"/>
</dbReference>
<evidence type="ECO:0000256" key="7">
    <source>
        <dbReference type="ARBA" id="ARBA00023303"/>
    </source>
</evidence>
<feature type="transmembrane region" description="Helical" evidence="8">
    <location>
        <begin position="316"/>
        <end position="336"/>
    </location>
</feature>
<feature type="domain" description="VWFA" evidence="9">
    <location>
        <begin position="113"/>
        <end position="291"/>
    </location>
</feature>
<evidence type="ECO:0000256" key="4">
    <source>
        <dbReference type="ARBA" id="ARBA00022989"/>
    </source>
</evidence>
<gene>
    <name evidence="10" type="ORF">PMEA_00009609</name>
</gene>
<evidence type="ECO:0000256" key="8">
    <source>
        <dbReference type="SAM" id="Phobius"/>
    </source>
</evidence>
<proteinExistence type="predicted"/>
<evidence type="ECO:0000256" key="5">
    <source>
        <dbReference type="ARBA" id="ARBA00023065"/>
    </source>
</evidence>
<comment type="subcellular location">
    <subcellularLocation>
        <location evidence="1">Membrane</location>
        <topology evidence="1">Multi-pass membrane protein</topology>
    </subcellularLocation>
</comment>
<keyword evidence="6 8" id="KW-0472">Membrane</keyword>
<dbReference type="Proteomes" id="UP001159428">
    <property type="component" value="Unassembled WGS sequence"/>
</dbReference>
<feature type="transmembrane region" description="Helical" evidence="8">
    <location>
        <begin position="73"/>
        <end position="102"/>
    </location>
</feature>
<keyword evidence="5" id="KW-0406">Ion transport</keyword>
<evidence type="ECO:0000313" key="11">
    <source>
        <dbReference type="Proteomes" id="UP001159428"/>
    </source>
</evidence>
<evidence type="ECO:0000256" key="1">
    <source>
        <dbReference type="ARBA" id="ARBA00004141"/>
    </source>
</evidence>
<keyword evidence="4 8" id="KW-1133">Transmembrane helix</keyword>
<feature type="transmembrane region" description="Helical" evidence="8">
    <location>
        <begin position="483"/>
        <end position="509"/>
    </location>
</feature>
<evidence type="ECO:0000259" key="9">
    <source>
        <dbReference type="PROSITE" id="PS50234"/>
    </source>
</evidence>
<keyword evidence="7" id="KW-0407">Ion channel</keyword>
<dbReference type="InterPro" id="IPR002035">
    <property type="entry name" value="VWF_A"/>
</dbReference>
<dbReference type="Gene3D" id="1.20.120.350">
    <property type="entry name" value="Voltage-gated potassium channels. Chain C"/>
    <property type="match status" value="1"/>
</dbReference>
<dbReference type="PROSITE" id="PS50234">
    <property type="entry name" value="VWFA"/>
    <property type="match status" value="1"/>
</dbReference>
<dbReference type="PANTHER" id="PTHR10117">
    <property type="entry name" value="TRANSIENT RECEPTOR POTENTIAL CHANNEL"/>
    <property type="match status" value="1"/>
</dbReference>
<dbReference type="GO" id="GO:0015279">
    <property type="term" value="F:store-operated calcium channel activity"/>
    <property type="evidence" value="ECO:0007669"/>
    <property type="project" value="TreeGrafter"/>
</dbReference>
<feature type="transmembrane region" description="Helical" evidence="8">
    <location>
        <begin position="342"/>
        <end position="360"/>
    </location>
</feature>
<dbReference type="InterPro" id="IPR027359">
    <property type="entry name" value="Volt_channel_dom_sf"/>
</dbReference>
<accession>A0AAU9WQW2</accession>
<name>A0AAU9WQW2_9CNID</name>
<evidence type="ECO:0000313" key="10">
    <source>
        <dbReference type="EMBL" id="CAH3122215.1"/>
    </source>
</evidence>
<evidence type="ECO:0000256" key="3">
    <source>
        <dbReference type="ARBA" id="ARBA00022692"/>
    </source>
</evidence>
<feature type="transmembrane region" description="Helical" evidence="8">
    <location>
        <begin position="414"/>
        <end position="434"/>
    </location>
</feature>
<feature type="transmembrane region" description="Helical" evidence="8">
    <location>
        <begin position="454"/>
        <end position="471"/>
    </location>
</feature>
<dbReference type="GO" id="GO:0070679">
    <property type="term" value="F:inositol 1,4,5 trisphosphate binding"/>
    <property type="evidence" value="ECO:0007669"/>
    <property type="project" value="TreeGrafter"/>
</dbReference>
<protein>
    <recommendedName>
        <fullName evidence="9">VWFA domain-containing protein</fullName>
    </recommendedName>
</protein>
<dbReference type="GO" id="GO:0005886">
    <property type="term" value="C:plasma membrane"/>
    <property type="evidence" value="ECO:0007669"/>
    <property type="project" value="TreeGrafter"/>
</dbReference>
<evidence type="ECO:0000256" key="6">
    <source>
        <dbReference type="ARBA" id="ARBA00023136"/>
    </source>
</evidence>
<reference evidence="10 11" key="1">
    <citation type="submission" date="2022-05" db="EMBL/GenBank/DDBJ databases">
        <authorList>
            <consortium name="Genoscope - CEA"/>
            <person name="William W."/>
        </authorList>
    </citation>
    <scope>NUCLEOTIDE SEQUENCE [LARGE SCALE GENOMIC DNA]</scope>
</reference>
<dbReference type="AlphaFoldDB" id="A0AAU9WQW2"/>
<dbReference type="Pfam" id="PF00092">
    <property type="entry name" value="VWA"/>
    <property type="match status" value="1"/>
</dbReference>
<keyword evidence="2" id="KW-0813">Transport</keyword>
<dbReference type="InterPro" id="IPR002153">
    <property type="entry name" value="TRPC_channel"/>
</dbReference>
<dbReference type="Gene3D" id="3.40.50.410">
    <property type="entry name" value="von Willebrand factor, type A domain"/>
    <property type="match status" value="1"/>
</dbReference>
<dbReference type="InterPro" id="IPR036465">
    <property type="entry name" value="vWFA_dom_sf"/>
</dbReference>
<organism evidence="10 11">
    <name type="scientific">Pocillopora meandrina</name>
    <dbReference type="NCBI Taxonomy" id="46732"/>
    <lineage>
        <taxon>Eukaryota</taxon>
        <taxon>Metazoa</taxon>
        <taxon>Cnidaria</taxon>
        <taxon>Anthozoa</taxon>
        <taxon>Hexacorallia</taxon>
        <taxon>Scleractinia</taxon>
        <taxon>Astrocoeniina</taxon>
        <taxon>Pocilloporidae</taxon>
        <taxon>Pocillopora</taxon>
    </lineage>
</organism>
<dbReference type="GO" id="GO:0051480">
    <property type="term" value="P:regulation of cytosolic calcium ion concentration"/>
    <property type="evidence" value="ECO:0007669"/>
    <property type="project" value="TreeGrafter"/>
</dbReference>
<dbReference type="PANTHER" id="PTHR10117:SF54">
    <property type="entry name" value="TRANSIENT RECEPTOR POTENTIAL-GAMMA PROTEIN"/>
    <property type="match status" value="1"/>
</dbReference>
<sequence length="573" mass="65809">MCEFTSAMIDPLKADADTRNTFQSCFDDLVDKAIDTEQKKFISHPVVYNLLNSRWYQSFFHVRKESWRKPQRWGYFFLNLWTVFDIVFFPFLFAIFFVVHLIKQALRRKRETEICFVLTLGKDTSKEEFNLIKKTINYIIGEYGCHSAKYCVVLHEDHKIIGNINFEERCTTEDALRARINQLQLPNSTSSLGEDLMATRGAFTNQTLGKEAKKVVVLFLNDSLSMVKASTGSPQLIEEIKEMNINIFPVGIGEHAKLSELIKMATKDGTARHFGEFESHETLGTAVIQGIEGKTIYEKYKDYFTTPYFIFFRDTLSYLILLVLHFAICLSPSTIAFSRLEWAILVFFLGRVLMEVDQFISPKKADMKACKLCRRNRDGSSYQVCSQEGQQETNEAEEDNILRKKLSNYFSDRWNVLDFIILVFYLITFILRIITWVNSTDASENSLLAVSEYFYGFIAMFLTLRAFGQVIERKRGMGAIQIALFFVIGDVMAIFWQFLAMILAFSLAMTKIYVAEKTYTSGKDSAEDLACSDSGLICWWNMATHLGWSLLGLADLDRLNSVDNSSVSLIHVL</sequence>